<keyword evidence="3" id="KW-1185">Reference proteome</keyword>
<evidence type="ECO:0000313" key="2">
    <source>
        <dbReference type="Ensembl" id="ENSMALP00000010282.1"/>
    </source>
</evidence>
<dbReference type="GO" id="GO:0005615">
    <property type="term" value="C:extracellular space"/>
    <property type="evidence" value="ECO:0007669"/>
    <property type="project" value="TreeGrafter"/>
</dbReference>
<sequence length="127" mass="14389">MPPHSGCSPFKLIAVLQFTTLAPFNHNVHNPRVIGGHNAQPNTWRWQVKLKDYDSYNDGSYYHMCGGTVIDGLYIMTAAHCILSMEAKLYRVVVGEYNLYKYDGSEQFIRVERITVHPGWNGDLGKG</sequence>
<reference evidence="2" key="1">
    <citation type="submission" date="2025-08" db="UniProtKB">
        <authorList>
            <consortium name="Ensembl"/>
        </authorList>
    </citation>
    <scope>IDENTIFICATION</scope>
</reference>
<dbReference type="AlphaFoldDB" id="A0A3Q3J9U8"/>
<accession>A0A3Q3J9U8</accession>
<dbReference type="Gene3D" id="2.40.10.10">
    <property type="entry name" value="Trypsin-like serine proteases"/>
    <property type="match status" value="1"/>
</dbReference>
<dbReference type="Pfam" id="PF00089">
    <property type="entry name" value="Trypsin"/>
    <property type="match status" value="1"/>
</dbReference>
<dbReference type="PROSITE" id="PS00134">
    <property type="entry name" value="TRYPSIN_HIS"/>
    <property type="match status" value="1"/>
</dbReference>
<dbReference type="Proteomes" id="UP000261600">
    <property type="component" value="Unplaced"/>
</dbReference>
<evidence type="ECO:0000313" key="3">
    <source>
        <dbReference type="Proteomes" id="UP000261600"/>
    </source>
</evidence>
<dbReference type="InterPro" id="IPR050850">
    <property type="entry name" value="Peptidase_S1_Elastase_sf"/>
</dbReference>
<organism evidence="2 3">
    <name type="scientific">Monopterus albus</name>
    <name type="common">Swamp eel</name>
    <dbReference type="NCBI Taxonomy" id="43700"/>
    <lineage>
        <taxon>Eukaryota</taxon>
        <taxon>Metazoa</taxon>
        <taxon>Chordata</taxon>
        <taxon>Craniata</taxon>
        <taxon>Vertebrata</taxon>
        <taxon>Euteleostomi</taxon>
        <taxon>Actinopterygii</taxon>
        <taxon>Neopterygii</taxon>
        <taxon>Teleostei</taxon>
        <taxon>Neoteleostei</taxon>
        <taxon>Acanthomorphata</taxon>
        <taxon>Anabantaria</taxon>
        <taxon>Synbranchiformes</taxon>
        <taxon>Synbranchidae</taxon>
        <taxon>Monopterus</taxon>
    </lineage>
</organism>
<dbReference type="PANTHER" id="PTHR24257:SF22">
    <property type="entry name" value="CHYMOTRYPSIN-LIKE ELASTASE FAMILY MEMBER 3B"/>
    <property type="match status" value="1"/>
</dbReference>
<dbReference type="InterPro" id="IPR043504">
    <property type="entry name" value="Peptidase_S1_PA_chymotrypsin"/>
</dbReference>
<dbReference type="GO" id="GO:0006508">
    <property type="term" value="P:proteolysis"/>
    <property type="evidence" value="ECO:0007669"/>
    <property type="project" value="InterPro"/>
</dbReference>
<evidence type="ECO:0000259" key="1">
    <source>
        <dbReference type="PROSITE" id="PS50240"/>
    </source>
</evidence>
<proteinExistence type="predicted"/>
<dbReference type="InterPro" id="IPR018114">
    <property type="entry name" value="TRYPSIN_HIS"/>
</dbReference>
<dbReference type="PROSITE" id="PS50240">
    <property type="entry name" value="TRYPSIN_DOM"/>
    <property type="match status" value="1"/>
</dbReference>
<dbReference type="InterPro" id="IPR009003">
    <property type="entry name" value="Peptidase_S1_PA"/>
</dbReference>
<dbReference type="SUPFAM" id="SSF50494">
    <property type="entry name" value="Trypsin-like serine proteases"/>
    <property type="match status" value="1"/>
</dbReference>
<dbReference type="GO" id="GO:0004252">
    <property type="term" value="F:serine-type endopeptidase activity"/>
    <property type="evidence" value="ECO:0007669"/>
    <property type="project" value="InterPro"/>
</dbReference>
<protein>
    <recommendedName>
        <fullName evidence="1">Peptidase S1 domain-containing protein</fullName>
    </recommendedName>
</protein>
<name>A0A3Q3J9U8_MONAL</name>
<feature type="domain" description="Peptidase S1" evidence="1">
    <location>
        <begin position="33"/>
        <end position="124"/>
    </location>
</feature>
<dbReference type="Ensembl" id="ENSMALT00000010503.1">
    <property type="protein sequence ID" value="ENSMALP00000010282.1"/>
    <property type="gene ID" value="ENSMALG00000007325.1"/>
</dbReference>
<reference evidence="2" key="2">
    <citation type="submission" date="2025-09" db="UniProtKB">
        <authorList>
            <consortium name="Ensembl"/>
        </authorList>
    </citation>
    <scope>IDENTIFICATION</scope>
</reference>
<dbReference type="InterPro" id="IPR001254">
    <property type="entry name" value="Trypsin_dom"/>
</dbReference>
<dbReference type="PANTHER" id="PTHR24257">
    <property type="entry name" value="CHYMOTRYPSIN-LIKE ELASTASE FAMILY MEMBER"/>
    <property type="match status" value="1"/>
</dbReference>
<dbReference type="STRING" id="43700.ENSMALP00000010282"/>